<dbReference type="EMBL" id="CM008976">
    <property type="protein sequence ID" value="PNW72744.1"/>
    <property type="molecule type" value="Genomic_DNA"/>
</dbReference>
<accession>A0A2K3CWT1</accession>
<evidence type="ECO:0000313" key="2">
    <source>
        <dbReference type="EMBL" id="PNW72744.1"/>
    </source>
</evidence>
<dbReference type="AlphaFoldDB" id="A0A2K3CWT1"/>
<gene>
    <name evidence="2" type="ORF">CHLRE_15g638150v5</name>
</gene>
<feature type="compositionally biased region" description="Low complexity" evidence="1">
    <location>
        <begin position="876"/>
        <end position="890"/>
    </location>
</feature>
<dbReference type="InParanoid" id="A0A2K3CWT1"/>
<feature type="region of interest" description="Disordered" evidence="1">
    <location>
        <begin position="152"/>
        <end position="213"/>
    </location>
</feature>
<protein>
    <recommendedName>
        <fullName evidence="4">RAP domain-containing protein</fullName>
    </recommendedName>
</protein>
<feature type="compositionally biased region" description="Basic and acidic residues" evidence="1">
    <location>
        <begin position="903"/>
        <end position="912"/>
    </location>
</feature>
<evidence type="ECO:0008006" key="4">
    <source>
        <dbReference type="Google" id="ProtNLM"/>
    </source>
</evidence>
<evidence type="ECO:0000256" key="1">
    <source>
        <dbReference type="SAM" id="MobiDB-lite"/>
    </source>
</evidence>
<reference evidence="2 3" key="1">
    <citation type="journal article" date="2007" name="Science">
        <title>The Chlamydomonas genome reveals the evolution of key animal and plant functions.</title>
        <authorList>
            <person name="Merchant S.S."/>
            <person name="Prochnik S.E."/>
            <person name="Vallon O."/>
            <person name="Harris E.H."/>
            <person name="Karpowicz S.J."/>
            <person name="Witman G.B."/>
            <person name="Terry A."/>
            <person name="Salamov A."/>
            <person name="Fritz-Laylin L.K."/>
            <person name="Marechal-Drouard L."/>
            <person name="Marshall W.F."/>
            <person name="Qu L.H."/>
            <person name="Nelson D.R."/>
            <person name="Sanderfoot A.A."/>
            <person name="Spalding M.H."/>
            <person name="Kapitonov V.V."/>
            <person name="Ren Q."/>
            <person name="Ferris P."/>
            <person name="Lindquist E."/>
            <person name="Shapiro H."/>
            <person name="Lucas S.M."/>
            <person name="Grimwood J."/>
            <person name="Schmutz J."/>
            <person name="Cardol P."/>
            <person name="Cerutti H."/>
            <person name="Chanfreau G."/>
            <person name="Chen C.L."/>
            <person name="Cognat V."/>
            <person name="Croft M.T."/>
            <person name="Dent R."/>
            <person name="Dutcher S."/>
            <person name="Fernandez E."/>
            <person name="Fukuzawa H."/>
            <person name="Gonzalez-Ballester D."/>
            <person name="Gonzalez-Halphen D."/>
            <person name="Hallmann A."/>
            <person name="Hanikenne M."/>
            <person name="Hippler M."/>
            <person name="Inwood W."/>
            <person name="Jabbari K."/>
            <person name="Kalanon M."/>
            <person name="Kuras R."/>
            <person name="Lefebvre P.A."/>
            <person name="Lemaire S.D."/>
            <person name="Lobanov A.V."/>
            <person name="Lohr M."/>
            <person name="Manuell A."/>
            <person name="Meier I."/>
            <person name="Mets L."/>
            <person name="Mittag M."/>
            <person name="Mittelmeier T."/>
            <person name="Moroney J.V."/>
            <person name="Moseley J."/>
            <person name="Napoli C."/>
            <person name="Nedelcu A.M."/>
            <person name="Niyogi K."/>
            <person name="Novoselov S.V."/>
            <person name="Paulsen I.T."/>
            <person name="Pazour G."/>
            <person name="Purton S."/>
            <person name="Ral J.P."/>
            <person name="Riano-Pachon D.M."/>
            <person name="Riekhof W."/>
            <person name="Rymarquis L."/>
            <person name="Schroda M."/>
            <person name="Stern D."/>
            <person name="Umen J."/>
            <person name="Willows R."/>
            <person name="Wilson N."/>
            <person name="Zimmer S.L."/>
            <person name="Allmer J."/>
            <person name="Balk J."/>
            <person name="Bisova K."/>
            <person name="Chen C.J."/>
            <person name="Elias M."/>
            <person name="Gendler K."/>
            <person name="Hauser C."/>
            <person name="Lamb M.R."/>
            <person name="Ledford H."/>
            <person name="Long J.C."/>
            <person name="Minagawa J."/>
            <person name="Page M.D."/>
            <person name="Pan J."/>
            <person name="Pootakham W."/>
            <person name="Roje S."/>
            <person name="Rose A."/>
            <person name="Stahlberg E."/>
            <person name="Terauchi A.M."/>
            <person name="Yang P."/>
            <person name="Ball S."/>
            <person name="Bowler C."/>
            <person name="Dieckmann C.L."/>
            <person name="Gladyshev V.N."/>
            <person name="Green P."/>
            <person name="Jorgensen R."/>
            <person name="Mayfield S."/>
            <person name="Mueller-Roeber B."/>
            <person name="Rajamani S."/>
            <person name="Sayre R.T."/>
            <person name="Brokstein P."/>
            <person name="Dubchak I."/>
            <person name="Goodstein D."/>
            <person name="Hornick L."/>
            <person name="Huang Y.W."/>
            <person name="Jhaveri J."/>
            <person name="Luo Y."/>
            <person name="Martinez D."/>
            <person name="Ngau W.C."/>
            <person name="Otillar B."/>
            <person name="Poliakov A."/>
            <person name="Porter A."/>
            <person name="Szajkowski L."/>
            <person name="Werner G."/>
            <person name="Zhou K."/>
            <person name="Grigoriev I.V."/>
            <person name="Rokhsar D.S."/>
            <person name="Grossman A.R."/>
        </authorList>
    </citation>
    <scope>NUCLEOTIDE SEQUENCE [LARGE SCALE GENOMIC DNA]</scope>
    <source>
        <strain evidence="3">CC-503</strain>
    </source>
</reference>
<dbReference type="GO" id="GO:0009507">
    <property type="term" value="C:chloroplast"/>
    <property type="evidence" value="ECO:0007669"/>
    <property type="project" value="GOC"/>
</dbReference>
<organism evidence="2 3">
    <name type="scientific">Chlamydomonas reinhardtii</name>
    <name type="common">Chlamydomonas smithii</name>
    <dbReference type="NCBI Taxonomy" id="3055"/>
    <lineage>
        <taxon>Eukaryota</taxon>
        <taxon>Viridiplantae</taxon>
        <taxon>Chlorophyta</taxon>
        <taxon>core chlorophytes</taxon>
        <taxon>Chlorophyceae</taxon>
        <taxon>CS clade</taxon>
        <taxon>Chlamydomonadales</taxon>
        <taxon>Chlamydomonadaceae</taxon>
        <taxon>Chlamydomonas</taxon>
    </lineage>
</organism>
<name>A0A2K3CWT1_CHLRE</name>
<dbReference type="RefSeq" id="XP_042916509.1">
    <property type="nucleotide sequence ID" value="XM_043070580.1"/>
</dbReference>
<dbReference type="GO" id="GO:0005759">
    <property type="term" value="C:mitochondrial matrix"/>
    <property type="evidence" value="ECO:0000318"/>
    <property type="project" value="GO_Central"/>
</dbReference>
<feature type="region of interest" description="Disordered" evidence="1">
    <location>
        <begin position="848"/>
        <end position="1017"/>
    </location>
</feature>
<feature type="compositionally biased region" description="Low complexity" evidence="1">
    <location>
        <begin position="915"/>
        <end position="963"/>
    </location>
</feature>
<proteinExistence type="predicted"/>
<dbReference type="GO" id="GO:1901259">
    <property type="term" value="P:chloroplast rRNA processing"/>
    <property type="evidence" value="ECO:0000318"/>
    <property type="project" value="GO_Central"/>
</dbReference>
<dbReference type="GO" id="GO:0035770">
    <property type="term" value="C:ribonucleoprotein granule"/>
    <property type="evidence" value="ECO:0000318"/>
    <property type="project" value="GO_Central"/>
</dbReference>
<feature type="compositionally biased region" description="Low complexity" evidence="1">
    <location>
        <begin position="152"/>
        <end position="167"/>
    </location>
</feature>
<dbReference type="GeneID" id="66056410"/>
<feature type="compositionally biased region" description="Gly residues" evidence="1">
    <location>
        <begin position="175"/>
        <end position="207"/>
    </location>
</feature>
<dbReference type="Gramene" id="PNW72744">
    <property type="protein sequence ID" value="PNW72744"/>
    <property type="gene ID" value="CHLRE_15g638150v5"/>
</dbReference>
<dbReference type="PANTHER" id="PTHR21228:SF40">
    <property type="entry name" value="LD45607P"/>
    <property type="match status" value="1"/>
</dbReference>
<dbReference type="GO" id="GO:0044528">
    <property type="term" value="P:regulation of mitochondrial mRNA stability"/>
    <property type="evidence" value="ECO:0000318"/>
    <property type="project" value="GO_Central"/>
</dbReference>
<sequence>MLQFARGSAAASRHGLGSSHTSAPVSAHTGLTLRPCGIPLTQPRAAGRLHPSATARGVARGLACSSATSGPVAAVLSGGGPCLATAAPAVTGAGGGLRQLLPLAAWARQAAPAPATAAPAAAGARSCLLQPGRRAQHQVLVAAGRYGSGGIIDRSSGMSSSSRSSSDGGERAGRGRAGGGRWARGRTGGAGGRSSGGDGRTGGGGGGRARDPADDMTVCRTLEELPAVIDQRLAVWSERQDVMTMSAAFNLCGKLESSHAGPAATAAARAGISAALAPALLPLVPRIRQPASCSIPLWALAKAGAASDGRVESQLAPALLQRLVNPVLLDSATPQNLANALYALGKLREDQQRRGSGWDPTSSPHLIALANAVASRLRAAEGHGFKPQELSNTLWACAKLGYRDSYLLLPLAEATAALARDMNAQDVANNLWALEVLGCTGPAFRAVLETLYGAALRRLQTPKETAAFKPQGLSNILLALEGLQLGGTQSEQLAAAVAVEAMRRGFAGCNPQELSNSAWALAKMGYGAGATSQAMKQSPWYAAVAAAAQRPGVMAGAKPQAWANLLYALALVRHQPPPALLDAGAVAAMQRGNAQDCANTLWALAVLQLRHAGLEAAVCGRLGVLLRLEPESLAAQNLCNSLWALAVLAGGGGPATPAAAALAPALAREAVRWREELNGDGLRQLWQARQELGGEVAEALARSPDLLAAIEAAVAAKRATESNTSRTQEQVAEALRRLLQKGRLPIVLVQTEVVAEGVLGRVDIVADWSDGRRLAIEVDGPDHFLTNRKDDPSAVIGSTALRNRQLRRAFGEGGLLCVPYWEWDDRQTPSFQEAYLLQRLQDLLSGAPSGAAAGGEGSAAAPRRKQQRTTRLQPDTAGTSTAASTTASSSQTRRILVVRRKAPKQDLQHDATFDAPSASGAGPAEAVAEVTASGGSRPAAAGADVASAPRRQQRQRQLQQQQQPSRPEPEAVAAAVGRRRRPAAKEPRPQQQQERPPPQNTRKRAASANAHAAAAAA</sequence>
<dbReference type="InterPro" id="IPR050870">
    <property type="entry name" value="FAST_kinase"/>
</dbReference>
<feature type="compositionally biased region" description="Low complexity" evidence="1">
    <location>
        <begin position="1006"/>
        <end position="1017"/>
    </location>
</feature>
<dbReference type="KEGG" id="cre:CHLRE_15g638150v5"/>
<dbReference type="GO" id="GO:0003723">
    <property type="term" value="F:RNA binding"/>
    <property type="evidence" value="ECO:0000318"/>
    <property type="project" value="GO_Central"/>
</dbReference>
<dbReference type="Proteomes" id="UP000006906">
    <property type="component" value="Chromosome 15"/>
</dbReference>
<keyword evidence="3" id="KW-1185">Reference proteome</keyword>
<dbReference type="ExpressionAtlas" id="A0A2K3CWT1">
    <property type="expression patterns" value="baseline"/>
</dbReference>
<dbReference type="PANTHER" id="PTHR21228">
    <property type="entry name" value="FAST LEU-RICH DOMAIN-CONTAINING"/>
    <property type="match status" value="1"/>
</dbReference>
<dbReference type="GO" id="GO:0000963">
    <property type="term" value="P:mitochondrial RNA processing"/>
    <property type="evidence" value="ECO:0000318"/>
    <property type="project" value="GO_Central"/>
</dbReference>
<evidence type="ECO:0000313" key="3">
    <source>
        <dbReference type="Proteomes" id="UP000006906"/>
    </source>
</evidence>
<dbReference type="OrthoDB" id="5955355at2759"/>